<dbReference type="Pfam" id="PF13414">
    <property type="entry name" value="TPR_11"/>
    <property type="match status" value="1"/>
</dbReference>
<dbReference type="Gene3D" id="3.90.550.10">
    <property type="entry name" value="Spore Coat Polysaccharide Biosynthesis Protein SpsA, Chain A"/>
    <property type="match status" value="1"/>
</dbReference>
<dbReference type="Pfam" id="PF13432">
    <property type="entry name" value="TPR_16"/>
    <property type="match status" value="1"/>
</dbReference>
<dbReference type="PROSITE" id="PS50293">
    <property type="entry name" value="TPR_REGION"/>
    <property type="match status" value="3"/>
</dbReference>
<dbReference type="InterPro" id="IPR029044">
    <property type="entry name" value="Nucleotide-diphossugar_trans"/>
</dbReference>
<evidence type="ECO:0000256" key="3">
    <source>
        <dbReference type="PROSITE-ProRule" id="PRU00339"/>
    </source>
</evidence>
<dbReference type="PANTHER" id="PTHR44943:SF4">
    <property type="entry name" value="TPR REPEAT-CONTAINING PROTEIN MJ0798"/>
    <property type="match status" value="1"/>
</dbReference>
<keyword evidence="1" id="KW-0677">Repeat</keyword>
<feature type="repeat" description="TPR" evidence="3">
    <location>
        <begin position="347"/>
        <end position="380"/>
    </location>
</feature>
<dbReference type="PROSITE" id="PS50005">
    <property type="entry name" value="TPR"/>
    <property type="match status" value="6"/>
</dbReference>
<dbReference type="InterPro" id="IPR019734">
    <property type="entry name" value="TPR_rpt"/>
</dbReference>
<proteinExistence type="predicted"/>
<accession>A0ABR9UBX7</accession>
<feature type="repeat" description="TPR" evidence="3">
    <location>
        <begin position="279"/>
        <end position="312"/>
    </location>
</feature>
<dbReference type="InterPro" id="IPR011990">
    <property type="entry name" value="TPR-like_helical_dom_sf"/>
</dbReference>
<dbReference type="SMART" id="SM00028">
    <property type="entry name" value="TPR"/>
    <property type="match status" value="6"/>
</dbReference>
<feature type="repeat" description="TPR" evidence="3">
    <location>
        <begin position="313"/>
        <end position="346"/>
    </location>
</feature>
<sequence>MDKAEFLTIFPTFERLEVVQKTLPSIIAETKRNNARLIVHDSSVDGQAEKWAYLQELNQNNDFFLILSDNLSMAHARNMCLSLGQELYGPDYICMIEDDHGYNSGFIVSVIEAMKQYYGKSSPVGDLKYGLFTGCRVHNRHLTQKLPDGNAYVDPNSPPEQMGRANSCCRCAPTSHWNNVLKGLDTDEYLISYYQTKHLNLRNYHKGFTTLLVANGEKMFEIESAGRGDSIKSKIRMWDDNYAASDPRSVFLGKPDPYKSEPWKRINSRIKLEISSDNSEEYRRLGDSLFKESKFDEAAAYYQRAIALDDKSVWAYFGLGKSWQRSGRLLDAIATYKKAIECDSSKADIYHWLGEALVLAGEAKEAIIAYQKAIELKPNLAYPYRGLGGAMMEMGDLEGAITLLRKSTEINPKYLAAYNQLGEVLAAQGNFSEAATCYQKAIELNPKSFLPFGQLAEIFAEQGKIEEALNYFQQAIQLNPKHQAVHTELIAALSK</sequence>
<name>A0ABR9UBX7_9CYAN</name>
<dbReference type="SUPFAM" id="SSF48452">
    <property type="entry name" value="TPR-like"/>
    <property type="match status" value="1"/>
</dbReference>
<dbReference type="EMBL" id="JADEWU010000023">
    <property type="protein sequence ID" value="MBE9143963.1"/>
    <property type="molecule type" value="Genomic_DNA"/>
</dbReference>
<evidence type="ECO:0000313" key="5">
    <source>
        <dbReference type="Proteomes" id="UP000640725"/>
    </source>
</evidence>
<comment type="caution">
    <text evidence="4">The sequence shown here is derived from an EMBL/GenBank/DDBJ whole genome shotgun (WGS) entry which is preliminary data.</text>
</comment>
<dbReference type="RefSeq" id="WP_193869490.1">
    <property type="nucleotide sequence ID" value="NZ_JADEWU010000023.1"/>
</dbReference>
<keyword evidence="5" id="KW-1185">Reference proteome</keyword>
<keyword evidence="2 3" id="KW-0802">TPR repeat</keyword>
<organism evidence="4 5">
    <name type="scientific">Planktothrix mougeotii LEGE 06226</name>
    <dbReference type="NCBI Taxonomy" id="1828728"/>
    <lineage>
        <taxon>Bacteria</taxon>
        <taxon>Bacillati</taxon>
        <taxon>Cyanobacteriota</taxon>
        <taxon>Cyanophyceae</taxon>
        <taxon>Oscillatoriophycideae</taxon>
        <taxon>Oscillatoriales</taxon>
        <taxon>Microcoleaceae</taxon>
        <taxon>Planktothrix</taxon>
    </lineage>
</organism>
<feature type="repeat" description="TPR" evidence="3">
    <location>
        <begin position="449"/>
        <end position="482"/>
    </location>
</feature>
<evidence type="ECO:0000313" key="4">
    <source>
        <dbReference type="EMBL" id="MBE9143963.1"/>
    </source>
</evidence>
<dbReference type="InterPro" id="IPR051685">
    <property type="entry name" value="Ycf3/AcsC/BcsC/TPR_MFPF"/>
</dbReference>
<dbReference type="SUPFAM" id="SSF53448">
    <property type="entry name" value="Nucleotide-diphospho-sugar transferases"/>
    <property type="match status" value="1"/>
</dbReference>
<dbReference type="Gene3D" id="1.25.40.10">
    <property type="entry name" value="Tetratricopeptide repeat domain"/>
    <property type="match status" value="1"/>
</dbReference>
<evidence type="ECO:0000256" key="2">
    <source>
        <dbReference type="ARBA" id="ARBA00022803"/>
    </source>
</evidence>
<evidence type="ECO:0000256" key="1">
    <source>
        <dbReference type="ARBA" id="ARBA00022737"/>
    </source>
</evidence>
<gene>
    <name evidence="4" type="ORF">IQ236_12115</name>
</gene>
<dbReference type="Proteomes" id="UP000640725">
    <property type="component" value="Unassembled WGS sequence"/>
</dbReference>
<reference evidence="4 5" key="1">
    <citation type="submission" date="2020-10" db="EMBL/GenBank/DDBJ databases">
        <authorList>
            <person name="Castelo-Branco R."/>
            <person name="Eusebio N."/>
            <person name="Adriana R."/>
            <person name="Vieira A."/>
            <person name="Brugerolle De Fraissinette N."/>
            <person name="Rezende De Castro R."/>
            <person name="Schneider M.P."/>
            <person name="Vasconcelos V."/>
            <person name="Leao P.N."/>
        </authorList>
    </citation>
    <scope>NUCLEOTIDE SEQUENCE [LARGE SCALE GENOMIC DNA]</scope>
    <source>
        <strain evidence="4 5">LEGE 06226</strain>
    </source>
</reference>
<protein>
    <submittedName>
        <fullName evidence="4">Tetratricopeptide repeat protein</fullName>
    </submittedName>
</protein>
<feature type="repeat" description="TPR" evidence="3">
    <location>
        <begin position="381"/>
        <end position="414"/>
    </location>
</feature>
<dbReference type="Pfam" id="PF00515">
    <property type="entry name" value="TPR_1"/>
    <property type="match status" value="2"/>
</dbReference>
<dbReference type="PANTHER" id="PTHR44943">
    <property type="entry name" value="CELLULOSE SYNTHASE OPERON PROTEIN C"/>
    <property type="match status" value="1"/>
</dbReference>
<feature type="repeat" description="TPR" evidence="3">
    <location>
        <begin position="415"/>
        <end position="448"/>
    </location>
</feature>